<proteinExistence type="predicted"/>
<feature type="coiled-coil region" evidence="3">
    <location>
        <begin position="186"/>
        <end position="213"/>
    </location>
</feature>
<sequence length="397" mass="43981">MKLMAKQVRLSGLLIASLLALSGCEQVATINVKQETVELTVTTSAEVESKKTALISPPSVKRMWQYQIQQIIPENSEVKKGDLLVSFDSKKVSDLLIDKNAELKQAKQELENKTFQESANEKTLVLALAEMQMEFEKAKRRAEIIDNSRSVNDRKKSEIDFTIATNDLFLAKEKLKFHRTNTLLNLKIATAKVERLTAESAVLQRDIERLQVKAPMDGMVIYIANWQGEKPAKGESIQFGQPVIELAVADELQLKAQISEPDSGKIALGQKVKITIDSVQEQSFQGEIVKLASVFRDKSTRDKRRIFDTTIALDNNISADDIAAMRPGMVARVEIITQVIENALTLPISSIKTTNNQSSVTIINAFNQTEALIETSAVLEQKVVIKSGVTLGDTVAL</sequence>
<dbReference type="PROSITE" id="PS51257">
    <property type="entry name" value="PROKAR_LIPOPROTEIN"/>
    <property type="match status" value="1"/>
</dbReference>
<reference evidence="7" key="1">
    <citation type="journal article" date="2019" name="Int. J. Syst. Evol. Microbiol.">
        <title>The Global Catalogue of Microorganisms (GCM) 10K type strain sequencing project: providing services to taxonomists for standard genome sequencing and annotation.</title>
        <authorList>
            <consortium name="The Broad Institute Genomics Platform"/>
            <consortium name="The Broad Institute Genome Sequencing Center for Infectious Disease"/>
            <person name="Wu L."/>
            <person name="Ma J."/>
        </authorList>
    </citation>
    <scope>NUCLEOTIDE SEQUENCE [LARGE SCALE GENOMIC DNA]</scope>
    <source>
        <strain evidence="7">JCM 15608</strain>
    </source>
</reference>
<dbReference type="RefSeq" id="WP_252738894.1">
    <property type="nucleotide sequence ID" value="NZ_BAAAFA010000002.1"/>
</dbReference>
<feature type="domain" description="YknX-like beta-barrel" evidence="5">
    <location>
        <begin position="252"/>
        <end position="335"/>
    </location>
</feature>
<evidence type="ECO:0000313" key="6">
    <source>
        <dbReference type="EMBL" id="GAA0812805.1"/>
    </source>
</evidence>
<dbReference type="InterPro" id="IPR050465">
    <property type="entry name" value="UPF0194_transport"/>
</dbReference>
<evidence type="ECO:0000256" key="3">
    <source>
        <dbReference type="SAM" id="Coils"/>
    </source>
</evidence>
<keyword evidence="2 3" id="KW-0175">Coiled coil</keyword>
<feature type="signal peptide" evidence="4">
    <location>
        <begin position="1"/>
        <end position="22"/>
    </location>
</feature>
<feature type="chain" id="PRO_5047085074" description="YknX-like beta-barrel domain-containing protein" evidence="4">
    <location>
        <begin position="23"/>
        <end position="397"/>
    </location>
</feature>
<evidence type="ECO:0000256" key="2">
    <source>
        <dbReference type="ARBA" id="ARBA00023054"/>
    </source>
</evidence>
<dbReference type="Pfam" id="PF25990">
    <property type="entry name" value="Beta-barrel_YknX"/>
    <property type="match status" value="1"/>
</dbReference>
<dbReference type="PANTHER" id="PTHR32347:SF23">
    <property type="entry name" value="BLL5650 PROTEIN"/>
    <property type="match status" value="1"/>
</dbReference>
<evidence type="ECO:0000256" key="4">
    <source>
        <dbReference type="SAM" id="SignalP"/>
    </source>
</evidence>
<feature type="coiled-coil region" evidence="3">
    <location>
        <begin position="89"/>
        <end position="148"/>
    </location>
</feature>
<keyword evidence="7" id="KW-1185">Reference proteome</keyword>
<comment type="caution">
    <text evidence="6">The sequence shown here is derived from an EMBL/GenBank/DDBJ whole genome shotgun (WGS) entry which is preliminary data.</text>
</comment>
<dbReference type="Proteomes" id="UP001500021">
    <property type="component" value="Unassembled WGS sequence"/>
</dbReference>
<dbReference type="Gene3D" id="6.20.50.140">
    <property type="match status" value="1"/>
</dbReference>
<evidence type="ECO:0000313" key="7">
    <source>
        <dbReference type="Proteomes" id="UP001500021"/>
    </source>
</evidence>
<keyword evidence="4" id="KW-0732">Signal</keyword>
<dbReference type="PANTHER" id="PTHR32347">
    <property type="entry name" value="EFFLUX SYSTEM COMPONENT YKNX-RELATED"/>
    <property type="match status" value="1"/>
</dbReference>
<gene>
    <name evidence="6" type="ORF">GCM10009111_07260</name>
</gene>
<organism evidence="6 7">
    <name type="scientific">Colwellia asteriadis</name>
    <dbReference type="NCBI Taxonomy" id="517723"/>
    <lineage>
        <taxon>Bacteria</taxon>
        <taxon>Pseudomonadati</taxon>
        <taxon>Pseudomonadota</taxon>
        <taxon>Gammaproteobacteria</taxon>
        <taxon>Alteromonadales</taxon>
        <taxon>Colwelliaceae</taxon>
        <taxon>Colwellia</taxon>
    </lineage>
</organism>
<name>A0ABP3WGH8_9GAMM</name>
<comment type="subcellular location">
    <subcellularLocation>
        <location evidence="1">Cell envelope</location>
    </subcellularLocation>
</comment>
<accession>A0ABP3WGH8</accession>
<dbReference type="InterPro" id="IPR058636">
    <property type="entry name" value="Beta-barrel_YknX"/>
</dbReference>
<evidence type="ECO:0000256" key="1">
    <source>
        <dbReference type="ARBA" id="ARBA00004196"/>
    </source>
</evidence>
<evidence type="ECO:0000259" key="5">
    <source>
        <dbReference type="Pfam" id="PF25990"/>
    </source>
</evidence>
<dbReference type="EMBL" id="BAAAFA010000002">
    <property type="protein sequence ID" value="GAA0812805.1"/>
    <property type="molecule type" value="Genomic_DNA"/>
</dbReference>
<protein>
    <recommendedName>
        <fullName evidence="5">YknX-like beta-barrel domain-containing protein</fullName>
    </recommendedName>
</protein>
<dbReference type="Gene3D" id="2.40.30.170">
    <property type="match status" value="1"/>
</dbReference>